<evidence type="ECO:0000256" key="9">
    <source>
        <dbReference type="ARBA" id="ARBA00023157"/>
    </source>
</evidence>
<dbReference type="FunFam" id="3.40.30.10:FF:000027">
    <property type="entry name" value="protein disulfide-isomerase A2"/>
    <property type="match status" value="1"/>
</dbReference>
<evidence type="ECO:0000256" key="12">
    <source>
        <dbReference type="PIRSR" id="PIRSR605792-51"/>
    </source>
</evidence>
<dbReference type="PANTHER" id="PTHR18929:SF132">
    <property type="entry name" value="PROTEIN DISULFIDE-ISOMERASE A3"/>
    <property type="match status" value="1"/>
</dbReference>
<sequence>MHITKFFAAFLALAGGFYTSSADVPKVNKAGLQELLSADALFMTKFYAPWCGHCKALAPEYESAAEELEKDNISMIEVDCTEEADLCNEYNIRGYPTLTVFKNGDVSNQYSGPRRHDALVKYMKKQLQPVVQSVTKDNVETFTETSEDLAVIAFFDDEKHNATYTDVADNLQDSFAFAASSDKNLAKSLEVPFPGIVAFTKDPAQDTNKIVYEGQWQKGDIADFLGFSSIPLLDELNQMTFQRYHSSGLPLGIIFYNSTESRDELYNVFQPIAKQYQDTVRFAFLDALRYGAVAKQMNIESNWPAFVITHLDKFLKFPYPTSDLTSKNMDKFVKEYSDGKLQPKIKSQPVPESQGDLTVVVADNYNQVVMDSTKDVLVEFYAPWCGHCKNLAPTFESLAEEYADNKNVVVAKVDATENDLDVSISGFPTIMLFKANDKKNPLFYEGNRSLDDLLSFIEKHSSFKSTSETKAEDANETKETSKGSGEEEAYNEL</sequence>
<dbReference type="GO" id="GO:0003756">
    <property type="term" value="F:protein disulfide isomerase activity"/>
    <property type="evidence" value="ECO:0007669"/>
    <property type="project" value="UniProtKB-EC"/>
</dbReference>
<accession>A0AAE9WDZ9</accession>
<dbReference type="CDD" id="cd02981">
    <property type="entry name" value="PDI_b_family"/>
    <property type="match status" value="1"/>
</dbReference>
<dbReference type="RefSeq" id="XP_056038718.1">
    <property type="nucleotide sequence ID" value="XM_056182204.1"/>
</dbReference>
<dbReference type="Proteomes" id="UP001212411">
    <property type="component" value="Chromosome 2"/>
</dbReference>
<dbReference type="InterPro" id="IPR017937">
    <property type="entry name" value="Thioredoxin_CS"/>
</dbReference>
<evidence type="ECO:0000256" key="14">
    <source>
        <dbReference type="RuleBase" id="RU361130"/>
    </source>
</evidence>
<proteinExistence type="inferred from homology"/>
<keyword evidence="6 14" id="KW-0732">Signal</keyword>
<keyword evidence="10 14" id="KW-0413">Isomerase</keyword>
<comment type="function">
    <text evidence="2">Participates in the folding of proteins containing disulfide bonds, may be involved in glycosylation, prolyl hydroxylation and triglyceride transfer.</text>
</comment>
<dbReference type="InterPro" id="IPR036249">
    <property type="entry name" value="Thioredoxin-like_sf"/>
</dbReference>
<feature type="chain" id="PRO_5041778973" description="Protein disulfide-isomerase" evidence="14">
    <location>
        <begin position="23"/>
        <end position="493"/>
    </location>
</feature>
<dbReference type="EMBL" id="CP115612">
    <property type="protein sequence ID" value="WBW74475.1"/>
    <property type="molecule type" value="Genomic_DNA"/>
</dbReference>
<dbReference type="CDD" id="cd02961">
    <property type="entry name" value="PDI_a_family"/>
    <property type="match status" value="1"/>
</dbReference>
<dbReference type="GO" id="GO:0006457">
    <property type="term" value="P:protein folding"/>
    <property type="evidence" value="ECO:0007669"/>
    <property type="project" value="TreeGrafter"/>
</dbReference>
<evidence type="ECO:0000256" key="8">
    <source>
        <dbReference type="ARBA" id="ARBA00022824"/>
    </source>
</evidence>
<evidence type="ECO:0000259" key="16">
    <source>
        <dbReference type="PROSITE" id="PS51352"/>
    </source>
</evidence>
<feature type="compositionally biased region" description="Basic and acidic residues" evidence="15">
    <location>
        <begin position="462"/>
        <end position="485"/>
    </location>
</feature>
<dbReference type="FunFam" id="3.40.30.10:FF:000017">
    <property type="entry name" value="Protein disulfide-isomerase A4"/>
    <property type="match status" value="1"/>
</dbReference>
<keyword evidence="9 12" id="KW-1015">Disulfide bond</keyword>
<evidence type="ECO:0000256" key="7">
    <source>
        <dbReference type="ARBA" id="ARBA00022737"/>
    </source>
</evidence>
<dbReference type="GO" id="GO:0034976">
    <property type="term" value="P:response to endoplasmic reticulum stress"/>
    <property type="evidence" value="ECO:0007669"/>
    <property type="project" value="TreeGrafter"/>
</dbReference>
<dbReference type="Pfam" id="PF13848">
    <property type="entry name" value="Thioredoxin_6"/>
    <property type="match status" value="1"/>
</dbReference>
<feature type="signal peptide" evidence="14">
    <location>
        <begin position="1"/>
        <end position="22"/>
    </location>
</feature>
<feature type="disulfide bond" description="Redox-active" evidence="12">
    <location>
        <begin position="385"/>
        <end position="388"/>
    </location>
</feature>
<evidence type="ECO:0000256" key="11">
    <source>
        <dbReference type="ARBA" id="ARBA00023284"/>
    </source>
</evidence>
<dbReference type="PROSITE" id="PS51352">
    <property type="entry name" value="THIOREDOXIN_2"/>
    <property type="match status" value="2"/>
</dbReference>
<evidence type="ECO:0000256" key="4">
    <source>
        <dbReference type="ARBA" id="ARBA00006347"/>
    </source>
</evidence>
<dbReference type="GeneID" id="80876893"/>
<dbReference type="Gene3D" id="3.40.30.10">
    <property type="entry name" value="Glutaredoxin"/>
    <property type="match status" value="4"/>
</dbReference>
<evidence type="ECO:0000256" key="3">
    <source>
        <dbReference type="ARBA" id="ARBA00004319"/>
    </source>
</evidence>
<evidence type="ECO:0000256" key="15">
    <source>
        <dbReference type="SAM" id="MobiDB-lite"/>
    </source>
</evidence>
<dbReference type="InterPro" id="IPR005792">
    <property type="entry name" value="Prot_disulphide_isomerase"/>
</dbReference>
<dbReference type="InterPro" id="IPR013766">
    <property type="entry name" value="Thioredoxin_domain"/>
</dbReference>
<dbReference type="NCBIfam" id="TIGR01130">
    <property type="entry name" value="ER_PDI_fam"/>
    <property type="match status" value="1"/>
</dbReference>
<protein>
    <recommendedName>
        <fullName evidence="5 14">Protein disulfide-isomerase</fullName>
        <ecNumber evidence="5 14">5.3.4.1</ecNumber>
    </recommendedName>
</protein>
<name>A0AAE9WDZ9_9SCHI</name>
<feature type="domain" description="Thioredoxin" evidence="16">
    <location>
        <begin position="336"/>
        <end position="462"/>
    </location>
</feature>
<comment type="catalytic activity">
    <reaction evidence="1 14">
        <text>Catalyzes the rearrangement of -S-S- bonds in proteins.</text>
        <dbReference type="EC" id="5.3.4.1"/>
    </reaction>
</comment>
<keyword evidence="11 12" id="KW-0676">Redox-active center</keyword>
<dbReference type="PANTHER" id="PTHR18929">
    <property type="entry name" value="PROTEIN DISULFIDE ISOMERASE"/>
    <property type="match status" value="1"/>
</dbReference>
<dbReference type="CDD" id="cd02995">
    <property type="entry name" value="PDI_a_PDI_a'_C"/>
    <property type="match status" value="1"/>
</dbReference>
<evidence type="ECO:0000256" key="13">
    <source>
        <dbReference type="RuleBase" id="RU004208"/>
    </source>
</evidence>
<reference evidence="17 18" key="1">
    <citation type="journal article" date="2023" name="G3 (Bethesda)">
        <title>A high-quality reference genome for the fission yeast Schizosaccharomyces osmophilus.</title>
        <authorList>
            <person name="Jia G.S."/>
            <person name="Zhang W.C."/>
            <person name="Liang Y."/>
            <person name="Liu X.H."/>
            <person name="Rhind N."/>
            <person name="Pidoux A."/>
            <person name="Brysch-Herzberg M."/>
            <person name="Du L.L."/>
        </authorList>
    </citation>
    <scope>NUCLEOTIDE SEQUENCE [LARGE SCALE GENOMIC DNA]</scope>
    <source>
        <strain evidence="17 18">CBS 15793</strain>
    </source>
</reference>
<dbReference type="KEGG" id="som:SOMG_03414"/>
<evidence type="ECO:0000256" key="5">
    <source>
        <dbReference type="ARBA" id="ARBA00012723"/>
    </source>
</evidence>
<evidence type="ECO:0000256" key="6">
    <source>
        <dbReference type="ARBA" id="ARBA00022729"/>
    </source>
</evidence>
<organism evidence="17 18">
    <name type="scientific">Schizosaccharomyces osmophilus</name>
    <dbReference type="NCBI Taxonomy" id="2545709"/>
    <lineage>
        <taxon>Eukaryota</taxon>
        <taxon>Fungi</taxon>
        <taxon>Dikarya</taxon>
        <taxon>Ascomycota</taxon>
        <taxon>Taphrinomycotina</taxon>
        <taxon>Schizosaccharomycetes</taxon>
        <taxon>Schizosaccharomycetales</taxon>
        <taxon>Schizosaccharomycetaceae</taxon>
        <taxon>Schizosaccharomyces</taxon>
    </lineage>
</organism>
<feature type="disulfide bond" description="Redox-active" evidence="12">
    <location>
        <begin position="51"/>
        <end position="54"/>
    </location>
</feature>
<dbReference type="InterPro" id="IPR005788">
    <property type="entry name" value="PDI_thioredoxin-like_dom"/>
</dbReference>
<comment type="similarity">
    <text evidence="4 13">Belongs to the protein disulfide isomerase family.</text>
</comment>
<dbReference type="PRINTS" id="PR00421">
    <property type="entry name" value="THIOREDOXIN"/>
</dbReference>
<dbReference type="EC" id="5.3.4.1" evidence="5 14"/>
<feature type="region of interest" description="Disordered" evidence="15">
    <location>
        <begin position="462"/>
        <end position="493"/>
    </location>
</feature>
<dbReference type="CDD" id="cd02982">
    <property type="entry name" value="PDI_b'_family"/>
    <property type="match status" value="1"/>
</dbReference>
<comment type="subcellular location">
    <subcellularLocation>
        <location evidence="3">Endoplasmic reticulum lumen</location>
    </subcellularLocation>
</comment>
<dbReference type="PROSITE" id="PS00194">
    <property type="entry name" value="THIOREDOXIN_1"/>
    <property type="match status" value="2"/>
</dbReference>
<evidence type="ECO:0000256" key="10">
    <source>
        <dbReference type="ARBA" id="ARBA00023235"/>
    </source>
</evidence>
<evidence type="ECO:0000313" key="17">
    <source>
        <dbReference type="EMBL" id="WBW74475.1"/>
    </source>
</evidence>
<dbReference type="SUPFAM" id="SSF52833">
    <property type="entry name" value="Thioredoxin-like"/>
    <property type="match status" value="4"/>
</dbReference>
<dbReference type="Pfam" id="PF00085">
    <property type="entry name" value="Thioredoxin"/>
    <property type="match status" value="2"/>
</dbReference>
<keyword evidence="8" id="KW-0256">Endoplasmic reticulum</keyword>
<evidence type="ECO:0000256" key="1">
    <source>
        <dbReference type="ARBA" id="ARBA00001182"/>
    </source>
</evidence>
<evidence type="ECO:0000313" key="18">
    <source>
        <dbReference type="Proteomes" id="UP001212411"/>
    </source>
</evidence>
<dbReference type="NCBIfam" id="TIGR01126">
    <property type="entry name" value="pdi_dom"/>
    <property type="match status" value="2"/>
</dbReference>
<evidence type="ECO:0000256" key="2">
    <source>
        <dbReference type="ARBA" id="ARBA00002692"/>
    </source>
</evidence>
<dbReference type="GO" id="GO:0005788">
    <property type="term" value="C:endoplasmic reticulum lumen"/>
    <property type="evidence" value="ECO:0007669"/>
    <property type="project" value="UniProtKB-SubCell"/>
</dbReference>
<dbReference type="AlphaFoldDB" id="A0AAE9WDZ9"/>
<keyword evidence="18" id="KW-1185">Reference proteome</keyword>
<keyword evidence="7" id="KW-0677">Repeat</keyword>
<feature type="domain" description="Thioredoxin" evidence="16">
    <location>
        <begin position="13"/>
        <end position="128"/>
    </location>
</feature>
<gene>
    <name evidence="17" type="primary">pdi1</name>
    <name evidence="17" type="ORF">SOMG_03414</name>
</gene>